<dbReference type="InterPro" id="IPR052517">
    <property type="entry name" value="GlcG_carb_metab_protein"/>
</dbReference>
<dbReference type="Pfam" id="PF03928">
    <property type="entry name" value="HbpS-like"/>
    <property type="match status" value="1"/>
</dbReference>
<accession>A0A937W5F8</accession>
<protein>
    <submittedName>
        <fullName evidence="1">Heme-binding protein</fullName>
    </submittedName>
</protein>
<sequence length="144" mass="15317">MEGLTMYDKPMLSLDQVRKAMDAMLAIATREPNRPLAIAIVDDQGTLLNYARMDRCRVIPQRMAIRKAYTCAVTGQDSKAYAERLASQGRTVAEMGDPQLAAVQGGVVVLHPSTGAIMGGIGVSGLAAEEDEEIARAGLQALGL</sequence>
<comment type="caution">
    <text evidence="1">The sequence shown here is derived from an EMBL/GenBank/DDBJ whole genome shotgun (WGS) entry which is preliminary data.</text>
</comment>
<dbReference type="SUPFAM" id="SSF143744">
    <property type="entry name" value="GlcG-like"/>
    <property type="match status" value="1"/>
</dbReference>
<dbReference type="AlphaFoldDB" id="A0A937W5F8"/>
<dbReference type="Gene3D" id="3.30.450.150">
    <property type="entry name" value="Haem-degrading domain"/>
    <property type="match status" value="1"/>
</dbReference>
<dbReference type="InterPro" id="IPR038084">
    <property type="entry name" value="PduO/GlcC-like_sf"/>
</dbReference>
<organism evidence="1 2">
    <name type="scientific">Tectimicrobiota bacterium</name>
    <dbReference type="NCBI Taxonomy" id="2528274"/>
    <lineage>
        <taxon>Bacteria</taxon>
        <taxon>Pseudomonadati</taxon>
        <taxon>Nitrospinota/Tectimicrobiota group</taxon>
        <taxon>Candidatus Tectimicrobiota</taxon>
    </lineage>
</organism>
<proteinExistence type="predicted"/>
<name>A0A937W5F8_UNCTE</name>
<dbReference type="EMBL" id="VGLS01000772">
    <property type="protein sequence ID" value="MBM3226055.1"/>
    <property type="molecule type" value="Genomic_DNA"/>
</dbReference>
<reference evidence="1" key="1">
    <citation type="submission" date="2019-03" db="EMBL/GenBank/DDBJ databases">
        <title>Lake Tanganyika Metagenome-Assembled Genomes (MAGs).</title>
        <authorList>
            <person name="Tran P."/>
        </authorList>
    </citation>
    <scope>NUCLEOTIDE SEQUENCE</scope>
    <source>
        <strain evidence="1">K_DeepCast_65m_m2_066</strain>
    </source>
</reference>
<evidence type="ECO:0000313" key="2">
    <source>
        <dbReference type="Proteomes" id="UP000712673"/>
    </source>
</evidence>
<dbReference type="PANTHER" id="PTHR34309">
    <property type="entry name" value="SLR1406 PROTEIN"/>
    <property type="match status" value="1"/>
</dbReference>
<dbReference type="PANTHER" id="PTHR34309:SF10">
    <property type="entry name" value="SLR1406 PROTEIN"/>
    <property type="match status" value="1"/>
</dbReference>
<dbReference type="Proteomes" id="UP000712673">
    <property type="component" value="Unassembled WGS sequence"/>
</dbReference>
<gene>
    <name evidence="1" type="ORF">FJZ47_19985</name>
</gene>
<evidence type="ECO:0000313" key="1">
    <source>
        <dbReference type="EMBL" id="MBM3226055.1"/>
    </source>
</evidence>
<dbReference type="InterPro" id="IPR005624">
    <property type="entry name" value="PduO/GlcC-like"/>
</dbReference>